<dbReference type="InterPro" id="IPR011990">
    <property type="entry name" value="TPR-like_helical_dom_sf"/>
</dbReference>
<feature type="domain" description="HTH luxR-type" evidence="3">
    <location>
        <begin position="917"/>
        <end position="982"/>
    </location>
</feature>
<dbReference type="Gene3D" id="1.25.40.10">
    <property type="entry name" value="Tetratricopeptide repeat domain"/>
    <property type="match status" value="1"/>
</dbReference>
<dbReference type="PANTHER" id="PTHR43214">
    <property type="entry name" value="TWO-COMPONENT RESPONSE REGULATOR"/>
    <property type="match status" value="1"/>
</dbReference>
<reference evidence="4 5" key="1">
    <citation type="submission" date="2016-10" db="EMBL/GenBank/DDBJ databases">
        <authorList>
            <person name="de Groot N.N."/>
        </authorList>
    </citation>
    <scope>NUCLEOTIDE SEQUENCE [LARGE SCALE GENOMIC DNA]</scope>
    <source>
        <strain evidence="4 5">DSM 17890</strain>
    </source>
</reference>
<dbReference type="InterPro" id="IPR000792">
    <property type="entry name" value="Tscrpt_reg_LuxR_C"/>
</dbReference>
<dbReference type="InterPro" id="IPR036388">
    <property type="entry name" value="WH-like_DNA-bd_sf"/>
</dbReference>
<feature type="compositionally biased region" description="Low complexity" evidence="2">
    <location>
        <begin position="34"/>
        <end position="53"/>
    </location>
</feature>
<dbReference type="GO" id="GO:0003677">
    <property type="term" value="F:DNA binding"/>
    <property type="evidence" value="ECO:0007669"/>
    <property type="project" value="UniProtKB-KW"/>
</dbReference>
<dbReference type="Proteomes" id="UP000199118">
    <property type="component" value="Unassembled WGS sequence"/>
</dbReference>
<dbReference type="AlphaFoldDB" id="A0A1H3AVJ8"/>
<protein>
    <submittedName>
        <fullName evidence="4">LuxR family transcriptional regulator, maltose regulon positive regulatory protein</fullName>
    </submittedName>
</protein>
<feature type="compositionally biased region" description="Low complexity" evidence="2">
    <location>
        <begin position="11"/>
        <end position="26"/>
    </location>
</feature>
<evidence type="ECO:0000313" key="5">
    <source>
        <dbReference type="Proteomes" id="UP000199118"/>
    </source>
</evidence>
<dbReference type="PRINTS" id="PR00038">
    <property type="entry name" value="HTHLUXR"/>
</dbReference>
<accession>A0A1H3AVJ8</accession>
<organism evidence="4 5">
    <name type="scientific">Albimonas donghaensis</name>
    <dbReference type="NCBI Taxonomy" id="356660"/>
    <lineage>
        <taxon>Bacteria</taxon>
        <taxon>Pseudomonadati</taxon>
        <taxon>Pseudomonadota</taxon>
        <taxon>Alphaproteobacteria</taxon>
        <taxon>Rhodobacterales</taxon>
        <taxon>Paracoccaceae</taxon>
        <taxon>Albimonas</taxon>
    </lineage>
</organism>
<dbReference type="CDD" id="cd06170">
    <property type="entry name" value="LuxR_C_like"/>
    <property type="match status" value="1"/>
</dbReference>
<dbReference type="Pfam" id="PF00196">
    <property type="entry name" value="GerE"/>
    <property type="match status" value="1"/>
</dbReference>
<dbReference type="PANTHER" id="PTHR43214:SF43">
    <property type="entry name" value="TWO-COMPONENT RESPONSE REGULATOR"/>
    <property type="match status" value="1"/>
</dbReference>
<dbReference type="InterPro" id="IPR039420">
    <property type="entry name" value="WalR-like"/>
</dbReference>
<dbReference type="Pfam" id="PF17874">
    <property type="entry name" value="TPR_MalT"/>
    <property type="match status" value="1"/>
</dbReference>
<keyword evidence="1" id="KW-0238">DNA-binding</keyword>
<keyword evidence="5" id="KW-1185">Reference proteome</keyword>
<dbReference type="InterPro" id="IPR016032">
    <property type="entry name" value="Sig_transdc_resp-reg_C-effctor"/>
</dbReference>
<dbReference type="Gene3D" id="1.10.10.10">
    <property type="entry name" value="Winged helix-like DNA-binding domain superfamily/Winged helix DNA-binding domain"/>
    <property type="match status" value="1"/>
</dbReference>
<dbReference type="STRING" id="356660.SAMN05444336_104338"/>
<dbReference type="InterPro" id="IPR027417">
    <property type="entry name" value="P-loop_NTPase"/>
</dbReference>
<name>A0A1H3AVJ8_9RHOB</name>
<feature type="region of interest" description="Disordered" evidence="2">
    <location>
        <begin position="1"/>
        <end position="84"/>
    </location>
</feature>
<dbReference type="SUPFAM" id="SSF52540">
    <property type="entry name" value="P-loop containing nucleoside triphosphate hydrolases"/>
    <property type="match status" value="1"/>
</dbReference>
<sequence>MTRRAETTLRPAARAGAAPSVGPAAGDGTDPRPDAGMPTPAAAAVSAPGAASPPLRPAEPPRPDPPHRAPPRPIPPRPVTLGKLRPPRLMADHVARAALAARVCAPGGPALTLIRAPSGFGKTTFMAEMREHLSAAGLACAWLTLDAADNDALQLAVSLDAALDDIGLDRDAPAPPPSEAAGRGFALLDRAARLTGPFALFLDDFEAIREDAALSLVKELIQALPPGARLVVGSRTPPALGLARLRARGALMEADAADLRFSEADAHAFLARRCKLPLTHAELMGLHRKTEGWPAALRLAAVALERRSRASDFVTRFTGSEGAVADYLAEDVLAGQPPERLDFLLRTSILRQLDPDLCDALHPPGGSAEILETLASGNILLSPAEGKERSYRYHSLFADFLRDRLERRMPGAAPALHAAAARWYAEAGRPASAIDHCVEGGDAEGAAFLLERHARGYLEQGRVRLLARWFEALPDAALDSRPGLRLVRIWTACFTRAPQDTLAMLEASALEASDDPALRAEARAVRPLLLSMIDDYPGAYAAGRLALDDQPLRSRYAAGVLANCMTNVFTVVGAVDEARANLARARRATSPDAAPPEPPEPGANAFNIMYAEATEGIIDLNEGRCRDAAARFRLALAASGRTGAGRADGNGYAALLHAVAVYEANDLRQAAHLLHLHLPMARDVGLLDHLIQGHVMLSRIAFEDGELDEAYDLLGELEHLGHRRALPRAAASARLERARALMNRGQAEAAREQVALAGDPAVWDRARGLRYRANDLLYPELSSLRLDLAEGRGAEALPRLRQEIAAARADRRLRRAGALRLLEGAALHQAGAPHDAARVLREVLSEAAREGLMRLILDEGAPVAEAIRAAVPTISPADAPLAPDPHFRSWLQDLTAALPQPVPANRSAAESGTGRGLAAPLDALTQKETQILALLAEGYSNAAMAAKLCVSDSTVRTHLRNINSKLDASSRTQAVAVGRRLGLIG</sequence>
<evidence type="ECO:0000313" key="4">
    <source>
        <dbReference type="EMBL" id="SDX33736.1"/>
    </source>
</evidence>
<proteinExistence type="predicted"/>
<gene>
    <name evidence="4" type="ORF">SAMN05444336_104338</name>
</gene>
<dbReference type="InterPro" id="IPR041617">
    <property type="entry name" value="TPR_MalT"/>
</dbReference>
<dbReference type="SUPFAM" id="SSF46894">
    <property type="entry name" value="C-terminal effector domain of the bipartite response regulators"/>
    <property type="match status" value="1"/>
</dbReference>
<evidence type="ECO:0000256" key="1">
    <source>
        <dbReference type="ARBA" id="ARBA00023125"/>
    </source>
</evidence>
<dbReference type="SMART" id="SM00421">
    <property type="entry name" value="HTH_LUXR"/>
    <property type="match status" value="1"/>
</dbReference>
<evidence type="ECO:0000256" key="2">
    <source>
        <dbReference type="SAM" id="MobiDB-lite"/>
    </source>
</evidence>
<dbReference type="PROSITE" id="PS50043">
    <property type="entry name" value="HTH_LUXR_2"/>
    <property type="match status" value="1"/>
</dbReference>
<dbReference type="Pfam" id="PF25873">
    <property type="entry name" value="WHD_MalT"/>
    <property type="match status" value="1"/>
</dbReference>
<evidence type="ECO:0000259" key="3">
    <source>
        <dbReference type="PROSITE" id="PS50043"/>
    </source>
</evidence>
<dbReference type="GO" id="GO:0006355">
    <property type="term" value="P:regulation of DNA-templated transcription"/>
    <property type="evidence" value="ECO:0007669"/>
    <property type="project" value="InterPro"/>
</dbReference>
<dbReference type="EMBL" id="FNMZ01000004">
    <property type="protein sequence ID" value="SDX33736.1"/>
    <property type="molecule type" value="Genomic_DNA"/>
</dbReference>
<dbReference type="InterPro" id="IPR059106">
    <property type="entry name" value="WHD_MalT"/>
</dbReference>